<keyword evidence="8" id="KW-1185">Reference proteome</keyword>
<feature type="active site" description="Proton donor" evidence="6">
    <location>
        <position position="20"/>
    </location>
</feature>
<dbReference type="GO" id="GO:0019303">
    <property type="term" value="P:D-ribose catabolic process"/>
    <property type="evidence" value="ECO:0007669"/>
    <property type="project" value="UniProtKB-UniRule"/>
</dbReference>
<dbReference type="PANTHER" id="PTHR37831">
    <property type="entry name" value="D-RIBOSE PYRANASE"/>
    <property type="match status" value="1"/>
</dbReference>
<evidence type="ECO:0000256" key="6">
    <source>
        <dbReference type="HAMAP-Rule" id="MF_01661"/>
    </source>
</evidence>
<evidence type="ECO:0000256" key="3">
    <source>
        <dbReference type="ARBA" id="ARBA00022490"/>
    </source>
</evidence>
<protein>
    <recommendedName>
        <fullName evidence="2 6">D-ribose pyranase</fullName>
        <ecNumber evidence="2 6">5.4.99.62</ecNumber>
    </recommendedName>
</protein>
<proteinExistence type="inferred from homology"/>
<dbReference type="Gene3D" id="3.40.1650.10">
    <property type="entry name" value="RbsD-like domain"/>
    <property type="match status" value="1"/>
</dbReference>
<comment type="subunit">
    <text evidence="6">Homodecamer.</text>
</comment>
<evidence type="ECO:0000313" key="7">
    <source>
        <dbReference type="EMBL" id="OCA88758.1"/>
    </source>
</evidence>
<dbReference type="InterPro" id="IPR007721">
    <property type="entry name" value="RbsD_FucU"/>
</dbReference>
<accession>A0A1B9AYG5</accession>
<keyword evidence="4 6" id="KW-0413">Isomerase</keyword>
<feature type="binding site" evidence="6">
    <location>
        <position position="28"/>
    </location>
    <ligand>
        <name>substrate</name>
    </ligand>
</feature>
<evidence type="ECO:0000256" key="4">
    <source>
        <dbReference type="ARBA" id="ARBA00023235"/>
    </source>
</evidence>
<dbReference type="EMBL" id="MAYT01000012">
    <property type="protein sequence ID" value="OCA88758.1"/>
    <property type="molecule type" value="Genomic_DNA"/>
</dbReference>
<keyword evidence="5 6" id="KW-0119">Carbohydrate metabolism</keyword>
<sequence length="131" mass="14300">MKKHGILNSHIAKVLADLGHTDFIVIADAGLPVPDHVPKIDLALTVGVPDFQQTVEAVAADMVIEKVTMAEEVKTANEPVRQYMEETFSDTAVEWVTHKTFKALTKQAKAVIRTGEASPYANCLLHAGVFF</sequence>
<comment type="catalytic activity">
    <reaction evidence="1 6">
        <text>beta-D-ribopyranose = beta-D-ribofuranose</text>
        <dbReference type="Rhea" id="RHEA:25432"/>
        <dbReference type="ChEBI" id="CHEBI:27476"/>
        <dbReference type="ChEBI" id="CHEBI:47002"/>
        <dbReference type="EC" id="5.4.99.62"/>
    </reaction>
</comment>
<name>A0A1B9AYG5_9BACI</name>
<dbReference type="UniPathway" id="UPA00916">
    <property type="reaction ID" value="UER00888"/>
</dbReference>
<dbReference type="NCBIfam" id="NF008761">
    <property type="entry name" value="PRK11797.1"/>
    <property type="match status" value="1"/>
</dbReference>
<dbReference type="PANTHER" id="PTHR37831:SF1">
    <property type="entry name" value="D-RIBOSE PYRANASE"/>
    <property type="match status" value="1"/>
</dbReference>
<feature type="binding site" evidence="6">
    <location>
        <begin position="120"/>
        <end position="122"/>
    </location>
    <ligand>
        <name>substrate</name>
    </ligand>
</feature>
<evidence type="ECO:0000256" key="5">
    <source>
        <dbReference type="ARBA" id="ARBA00023277"/>
    </source>
</evidence>
<evidence type="ECO:0000256" key="2">
    <source>
        <dbReference type="ARBA" id="ARBA00012862"/>
    </source>
</evidence>
<evidence type="ECO:0000313" key="8">
    <source>
        <dbReference type="Proteomes" id="UP000092578"/>
    </source>
</evidence>
<comment type="pathway">
    <text evidence="6">Carbohydrate metabolism; D-ribose degradation; D-ribose 5-phosphate from beta-D-ribopyranose: step 1/2.</text>
</comment>
<comment type="caution">
    <text evidence="7">The sequence shown here is derived from an EMBL/GenBank/DDBJ whole genome shotgun (WGS) entry which is preliminary data.</text>
</comment>
<dbReference type="GO" id="GO:0062193">
    <property type="term" value="F:D-ribose pyranase activity"/>
    <property type="evidence" value="ECO:0007669"/>
    <property type="project" value="UniProtKB-EC"/>
</dbReference>
<dbReference type="GO" id="GO:0016872">
    <property type="term" value="F:intramolecular lyase activity"/>
    <property type="evidence" value="ECO:0007669"/>
    <property type="project" value="UniProtKB-UniRule"/>
</dbReference>
<dbReference type="GO" id="GO:0048029">
    <property type="term" value="F:monosaccharide binding"/>
    <property type="evidence" value="ECO:0007669"/>
    <property type="project" value="InterPro"/>
</dbReference>
<organism evidence="7 8">
    <name type="scientific">Pseudobacillus wudalianchiensis</name>
    <dbReference type="NCBI Taxonomy" id="1743143"/>
    <lineage>
        <taxon>Bacteria</taxon>
        <taxon>Bacillati</taxon>
        <taxon>Bacillota</taxon>
        <taxon>Bacilli</taxon>
        <taxon>Bacillales</taxon>
        <taxon>Bacillaceae</taxon>
        <taxon>Pseudobacillus</taxon>
    </lineage>
</organism>
<dbReference type="GO" id="GO:0005829">
    <property type="term" value="C:cytosol"/>
    <property type="evidence" value="ECO:0007669"/>
    <property type="project" value="TreeGrafter"/>
</dbReference>
<dbReference type="InterPro" id="IPR023064">
    <property type="entry name" value="D-ribose_pyranase"/>
</dbReference>
<dbReference type="Pfam" id="PF05025">
    <property type="entry name" value="RbsD_FucU"/>
    <property type="match status" value="1"/>
</dbReference>
<dbReference type="EC" id="5.4.99.62" evidence="2 6"/>
<dbReference type="SUPFAM" id="SSF102546">
    <property type="entry name" value="RbsD-like"/>
    <property type="match status" value="1"/>
</dbReference>
<dbReference type="AlphaFoldDB" id="A0A1B9AYG5"/>
<dbReference type="HAMAP" id="MF_01661">
    <property type="entry name" value="D_rib_pyranase"/>
    <property type="match status" value="1"/>
</dbReference>
<dbReference type="RefSeq" id="WP_065410084.1">
    <property type="nucleotide sequence ID" value="NZ_MAYT01000012.1"/>
</dbReference>
<reference evidence="8" key="1">
    <citation type="submission" date="2016-05" db="EMBL/GenBank/DDBJ databases">
        <authorList>
            <person name="Liu B."/>
            <person name="Wang J."/>
            <person name="Zhu Y."/>
            <person name="Liu G."/>
            <person name="Chen Q."/>
            <person name="Chen Z."/>
            <person name="Lan J."/>
            <person name="Che J."/>
            <person name="Ge C."/>
            <person name="Shi H."/>
            <person name="Pan Z."/>
            <person name="Liu X."/>
        </authorList>
    </citation>
    <scope>NUCLEOTIDE SEQUENCE [LARGE SCALE GENOMIC DNA]</scope>
    <source>
        <strain evidence="8">FJAT-27215</strain>
    </source>
</reference>
<keyword evidence="3 6" id="KW-0963">Cytoplasm</keyword>
<gene>
    <name evidence="6" type="primary">rbsD</name>
    <name evidence="7" type="ORF">A8F95_04745</name>
</gene>
<dbReference type="InterPro" id="IPR023750">
    <property type="entry name" value="RbsD-like_sf"/>
</dbReference>
<comment type="subcellular location">
    <subcellularLocation>
        <location evidence="6">Cytoplasm</location>
    </subcellularLocation>
</comment>
<evidence type="ECO:0000256" key="1">
    <source>
        <dbReference type="ARBA" id="ARBA00000223"/>
    </source>
</evidence>
<comment type="similarity">
    <text evidence="6">Belongs to the RbsD / FucU family. RbsD subfamily.</text>
</comment>
<comment type="function">
    <text evidence="6">Catalyzes the interconversion of beta-pyran and beta-furan forms of D-ribose.</text>
</comment>
<dbReference type="Proteomes" id="UP000092578">
    <property type="component" value="Unassembled WGS sequence"/>
</dbReference>
<feature type="binding site" evidence="6">
    <location>
        <position position="98"/>
    </location>
    <ligand>
        <name>substrate</name>
    </ligand>
</feature>